<evidence type="ECO:0000313" key="4">
    <source>
        <dbReference type="EMBL" id="TQV77686.1"/>
    </source>
</evidence>
<dbReference type="SUPFAM" id="SSF109854">
    <property type="entry name" value="DinB/YfiT-like putative metalloenzymes"/>
    <property type="match status" value="1"/>
</dbReference>
<keyword evidence="5" id="KW-1185">Reference proteome</keyword>
<sequence length="177" mass="20395">MNTAVTKPDKISNPLQMLTRYKAWANRLTYEKVAELPPEELTRERQTNFKTILHTLNHVYVVDDIFRAHLEGRSHGYKARNTETSPPLETLWSNVQAMDRWYIDLADRLSDAELAEVITFEFVGGGAGAMSRMEILHHLVNHATYHRGFVSDMLYQVPLRPTANDLPVFLRDVWNSA</sequence>
<keyword evidence="2 3" id="KW-0479">Metal-binding</keyword>
<dbReference type="OrthoDB" id="9807509at2"/>
<feature type="binding site" evidence="3">
    <location>
        <position position="58"/>
    </location>
    <ligand>
        <name>a divalent metal cation</name>
        <dbReference type="ChEBI" id="CHEBI:60240"/>
    </ligand>
</feature>
<feature type="binding site" evidence="3">
    <location>
        <position position="142"/>
    </location>
    <ligand>
        <name>a divalent metal cation</name>
        <dbReference type="ChEBI" id="CHEBI:60240"/>
    </ligand>
</feature>
<accession>A0A545TKH5</accession>
<dbReference type="InterPro" id="IPR034660">
    <property type="entry name" value="DinB/YfiT-like"/>
</dbReference>
<evidence type="ECO:0000313" key="5">
    <source>
        <dbReference type="Proteomes" id="UP000315252"/>
    </source>
</evidence>
<protein>
    <submittedName>
        <fullName evidence="4">Damage-inducible protein DinB</fullName>
    </submittedName>
</protein>
<dbReference type="Proteomes" id="UP000315252">
    <property type="component" value="Unassembled WGS sequence"/>
</dbReference>
<dbReference type="EMBL" id="VHSH01000007">
    <property type="protein sequence ID" value="TQV77686.1"/>
    <property type="molecule type" value="Genomic_DNA"/>
</dbReference>
<dbReference type="PANTHER" id="PTHR37302">
    <property type="entry name" value="SLR1116 PROTEIN"/>
    <property type="match status" value="1"/>
</dbReference>
<comment type="similarity">
    <text evidence="1">Belongs to the DinB family.</text>
</comment>
<dbReference type="GO" id="GO:0046872">
    <property type="term" value="F:metal ion binding"/>
    <property type="evidence" value="ECO:0007669"/>
    <property type="project" value="UniProtKB-KW"/>
</dbReference>
<organism evidence="4 5">
    <name type="scientific">Denitrobaculum tricleocarpae</name>
    <dbReference type="NCBI Taxonomy" id="2591009"/>
    <lineage>
        <taxon>Bacteria</taxon>
        <taxon>Pseudomonadati</taxon>
        <taxon>Pseudomonadota</taxon>
        <taxon>Alphaproteobacteria</taxon>
        <taxon>Rhodospirillales</taxon>
        <taxon>Rhodospirillaceae</taxon>
        <taxon>Denitrobaculum</taxon>
    </lineage>
</organism>
<name>A0A545TKH5_9PROT</name>
<reference evidence="4 5" key="1">
    <citation type="submission" date="2019-06" db="EMBL/GenBank/DDBJ databases">
        <title>Whole genome sequence for Rhodospirillaceae sp. R148.</title>
        <authorList>
            <person name="Wang G."/>
        </authorList>
    </citation>
    <scope>NUCLEOTIDE SEQUENCE [LARGE SCALE GENOMIC DNA]</scope>
    <source>
        <strain evidence="4 5">R148</strain>
    </source>
</reference>
<dbReference type="RefSeq" id="WP_142898030.1">
    <property type="nucleotide sequence ID" value="NZ_ML660058.1"/>
</dbReference>
<dbReference type="Gene3D" id="1.20.120.450">
    <property type="entry name" value="dinb family like domain"/>
    <property type="match status" value="1"/>
</dbReference>
<evidence type="ECO:0000256" key="2">
    <source>
        <dbReference type="ARBA" id="ARBA00022723"/>
    </source>
</evidence>
<dbReference type="AlphaFoldDB" id="A0A545TKH5"/>
<evidence type="ECO:0000256" key="1">
    <source>
        <dbReference type="ARBA" id="ARBA00008635"/>
    </source>
</evidence>
<evidence type="ECO:0000256" key="3">
    <source>
        <dbReference type="PIRSR" id="PIRSR607837-1"/>
    </source>
</evidence>
<dbReference type="Pfam" id="PF05163">
    <property type="entry name" value="DinB"/>
    <property type="match status" value="1"/>
</dbReference>
<comment type="caution">
    <text evidence="4">The sequence shown here is derived from an EMBL/GenBank/DDBJ whole genome shotgun (WGS) entry which is preliminary data.</text>
</comment>
<dbReference type="PANTHER" id="PTHR37302:SF1">
    <property type="entry name" value="PROTEIN DINB"/>
    <property type="match status" value="1"/>
</dbReference>
<gene>
    <name evidence="4" type="ORF">FKG95_19160</name>
</gene>
<feature type="binding site" evidence="3">
    <location>
        <position position="146"/>
    </location>
    <ligand>
        <name>a divalent metal cation</name>
        <dbReference type="ChEBI" id="CHEBI:60240"/>
    </ligand>
</feature>
<proteinExistence type="inferred from homology"/>
<dbReference type="InterPro" id="IPR007837">
    <property type="entry name" value="DinB"/>
</dbReference>